<evidence type="ECO:0000313" key="4">
    <source>
        <dbReference type="Proteomes" id="UP001597063"/>
    </source>
</evidence>
<dbReference type="EMBL" id="JBHTGP010000034">
    <property type="protein sequence ID" value="MFD0691970.1"/>
    <property type="molecule type" value="Genomic_DNA"/>
</dbReference>
<evidence type="ECO:0000259" key="2">
    <source>
        <dbReference type="Pfam" id="PF01609"/>
    </source>
</evidence>
<organism evidence="3 4">
    <name type="scientific">Actinomadura fibrosa</name>
    <dbReference type="NCBI Taxonomy" id="111802"/>
    <lineage>
        <taxon>Bacteria</taxon>
        <taxon>Bacillati</taxon>
        <taxon>Actinomycetota</taxon>
        <taxon>Actinomycetes</taxon>
        <taxon>Streptosporangiales</taxon>
        <taxon>Thermomonosporaceae</taxon>
        <taxon>Actinomadura</taxon>
    </lineage>
</organism>
<accession>A0ABW2Y1N7</accession>
<dbReference type="PANTHER" id="PTHR30007:SF0">
    <property type="entry name" value="TRANSPOSASE"/>
    <property type="match status" value="1"/>
</dbReference>
<proteinExistence type="predicted"/>
<evidence type="ECO:0000256" key="1">
    <source>
        <dbReference type="SAM" id="MobiDB-lite"/>
    </source>
</evidence>
<gene>
    <name evidence="3" type="ORF">ACFQZM_46305</name>
</gene>
<reference evidence="4" key="1">
    <citation type="journal article" date="2019" name="Int. J. Syst. Evol. Microbiol.">
        <title>The Global Catalogue of Microorganisms (GCM) 10K type strain sequencing project: providing services to taxonomists for standard genome sequencing and annotation.</title>
        <authorList>
            <consortium name="The Broad Institute Genomics Platform"/>
            <consortium name="The Broad Institute Genome Sequencing Center for Infectious Disease"/>
            <person name="Wu L."/>
            <person name="Ma J."/>
        </authorList>
    </citation>
    <scope>NUCLEOTIDE SEQUENCE [LARGE SCALE GENOMIC DNA]</scope>
    <source>
        <strain evidence="4">JCM 9371</strain>
    </source>
</reference>
<dbReference type="Proteomes" id="UP001597063">
    <property type="component" value="Unassembled WGS sequence"/>
</dbReference>
<dbReference type="Pfam" id="PF01609">
    <property type="entry name" value="DDE_Tnp_1"/>
    <property type="match status" value="1"/>
</dbReference>
<dbReference type="PANTHER" id="PTHR30007">
    <property type="entry name" value="PHP DOMAIN PROTEIN"/>
    <property type="match status" value="1"/>
</dbReference>
<protein>
    <submittedName>
        <fullName evidence="3">Transposase</fullName>
    </submittedName>
</protein>
<evidence type="ECO:0000313" key="3">
    <source>
        <dbReference type="EMBL" id="MFD0691970.1"/>
    </source>
</evidence>
<feature type="domain" description="Transposase IS4-like" evidence="2">
    <location>
        <begin position="18"/>
        <end position="162"/>
    </location>
</feature>
<dbReference type="InterPro" id="IPR002559">
    <property type="entry name" value="Transposase_11"/>
</dbReference>
<keyword evidence="4" id="KW-1185">Reference proteome</keyword>
<comment type="caution">
    <text evidence="3">The sequence shown here is derived from an EMBL/GenBank/DDBJ whole genome shotgun (WGS) entry which is preliminary data.</text>
</comment>
<feature type="region of interest" description="Disordered" evidence="1">
    <location>
        <begin position="8"/>
        <end position="37"/>
    </location>
</feature>
<name>A0ABW2Y1N7_9ACTN</name>
<dbReference type="RefSeq" id="WP_278045371.1">
    <property type="nucleotide sequence ID" value="NZ_CAACUY010000056.1"/>
</dbReference>
<sequence>MLAHLRECDRAGAGRDPTPSAGVMDPQSVRATDRGGLHGYDGAKKVPGIKRHLLVDTCGTVLMACVSPASVGDRDGAAVLLWRAHEPFARLRHVWADQGYRGRDLVDWARDVLQITVQIVARRDGGFRGTWCKEGSSSPTVPRFALVARRWLVERTFAWLASTGVCPRTTNTSSTWR</sequence>